<accession>A0AB37GP46</accession>
<reference evidence="1 2" key="1">
    <citation type="submission" date="2020-12" db="EMBL/GenBank/DDBJ databases">
        <title>FDA dAtabase for Regulatory Grade micrObial Sequences (FDA-ARGOS): Supporting development and validation of Infectious Disease Dx tests.</title>
        <authorList>
            <person name="Nelson B."/>
            <person name="Plummer A."/>
            <person name="Tallon L."/>
            <person name="Sadzewicz L."/>
            <person name="Zhao X."/>
            <person name="Boylan J."/>
            <person name="Ott S."/>
            <person name="Bowen H."/>
            <person name="Vavikolanu K."/>
            <person name="Mehta A."/>
            <person name="Aluvathingal J."/>
            <person name="Nadendla S."/>
            <person name="Myers T."/>
            <person name="Yan Y."/>
            <person name="Sichtig H."/>
        </authorList>
    </citation>
    <scope>NUCLEOTIDE SEQUENCE [LARGE SCALE GENOMIC DNA]</scope>
    <source>
        <strain evidence="1 2">FDAARGOS_923</strain>
    </source>
</reference>
<evidence type="ECO:0000313" key="1">
    <source>
        <dbReference type="EMBL" id="QPR72969.1"/>
    </source>
</evidence>
<protein>
    <submittedName>
        <fullName evidence="1">Uncharacterized protein</fullName>
    </submittedName>
</protein>
<dbReference type="GeneID" id="92858628"/>
<name>A0AB37GP46_BACLI</name>
<proteinExistence type="predicted"/>
<organism evidence="1 2">
    <name type="scientific">Bacillus licheniformis</name>
    <dbReference type="NCBI Taxonomy" id="1402"/>
    <lineage>
        <taxon>Bacteria</taxon>
        <taxon>Bacillati</taxon>
        <taxon>Bacillota</taxon>
        <taxon>Bacilli</taxon>
        <taxon>Bacillales</taxon>
        <taxon>Bacillaceae</taxon>
        <taxon>Bacillus</taxon>
    </lineage>
</organism>
<dbReference type="EMBL" id="CP065647">
    <property type="protein sequence ID" value="QPR72969.1"/>
    <property type="molecule type" value="Genomic_DNA"/>
</dbReference>
<sequence length="176" mass="19829">MKKLYISAVLGLLFVFVGGTKIHAQEPQNNNGVLDENKFIDETVYSYTQPISIQDGEVTTQAKKYIKTVSVNRSYKSLLNIVVARHYSDTTFTYGSGKLYKSPRALSNDWWTLPPNFKSGSSKSWDWYNTGKGATGRSNLQVRYTWGVPTPWGPVGSNYSSRIKVSFKSNGSWYTN</sequence>
<gene>
    <name evidence="1" type="ORF">I6G80_01175</name>
</gene>
<dbReference type="Proteomes" id="UP000595038">
    <property type="component" value="Chromosome"/>
</dbReference>
<dbReference type="RefSeq" id="WP_003178848.1">
    <property type="nucleotide sequence ID" value="NZ_BEXU01000001.1"/>
</dbReference>
<evidence type="ECO:0000313" key="2">
    <source>
        <dbReference type="Proteomes" id="UP000595038"/>
    </source>
</evidence>
<dbReference type="AlphaFoldDB" id="A0AB37GP46"/>